<name>A0A839EN31_9HYPH</name>
<evidence type="ECO:0000313" key="2">
    <source>
        <dbReference type="Proteomes" id="UP000549052"/>
    </source>
</evidence>
<accession>A0A839EN31</accession>
<dbReference type="EMBL" id="JACGXN010000014">
    <property type="protein sequence ID" value="MBA8881491.1"/>
    <property type="molecule type" value="Genomic_DNA"/>
</dbReference>
<sequence length="93" mass="9927">MFSLRNPRAKITSIAASTIGAGGNMGLPAAALGKILRYGLRREIARILSARCLGQYGCKGEIEMPFFDGVKMLDEIEIALLAVSKITTRASAI</sequence>
<gene>
    <name evidence="1" type="ORF">FHW16_005232</name>
</gene>
<protein>
    <submittedName>
        <fullName evidence="1">Uncharacterized protein</fullName>
    </submittedName>
</protein>
<dbReference type="Proteomes" id="UP000549052">
    <property type="component" value="Unassembled WGS sequence"/>
</dbReference>
<evidence type="ECO:0000313" key="1">
    <source>
        <dbReference type="EMBL" id="MBA8881491.1"/>
    </source>
</evidence>
<proteinExistence type="predicted"/>
<reference evidence="1 2" key="1">
    <citation type="submission" date="2020-07" db="EMBL/GenBank/DDBJ databases">
        <title>Genomic Encyclopedia of Type Strains, Phase IV (KMG-V): Genome sequencing to study the core and pangenomes of soil and plant-associated prokaryotes.</title>
        <authorList>
            <person name="Whitman W."/>
        </authorList>
    </citation>
    <scope>NUCLEOTIDE SEQUENCE [LARGE SCALE GENOMIC DNA]</scope>
    <source>
        <strain evidence="1 2">AN3</strain>
    </source>
</reference>
<dbReference type="RefSeq" id="WP_182552054.1">
    <property type="nucleotide sequence ID" value="NZ_JACGXN010000014.1"/>
</dbReference>
<comment type="caution">
    <text evidence="1">The sequence shown here is derived from an EMBL/GenBank/DDBJ whole genome shotgun (WGS) entry which is preliminary data.</text>
</comment>
<dbReference type="AlphaFoldDB" id="A0A839EN31"/>
<organism evidence="1 2">
    <name type="scientific">Phyllobacterium myrsinacearum</name>
    <dbReference type="NCBI Taxonomy" id="28101"/>
    <lineage>
        <taxon>Bacteria</taxon>
        <taxon>Pseudomonadati</taxon>
        <taxon>Pseudomonadota</taxon>
        <taxon>Alphaproteobacteria</taxon>
        <taxon>Hyphomicrobiales</taxon>
        <taxon>Phyllobacteriaceae</taxon>
        <taxon>Phyllobacterium</taxon>
    </lineage>
</organism>
<keyword evidence="2" id="KW-1185">Reference proteome</keyword>